<dbReference type="RefSeq" id="WP_163611892.1">
    <property type="nucleotide sequence ID" value="NZ_JAAGWB010000042.1"/>
</dbReference>
<dbReference type="Pfam" id="PF00496">
    <property type="entry name" value="SBP_bac_5"/>
    <property type="match status" value="1"/>
</dbReference>
<reference evidence="8 10" key="2">
    <citation type="submission" date="2020-02" db="EMBL/GenBank/DDBJ databases">
        <title>The WGS of Modestobacter muralis DSM 100205.</title>
        <authorList>
            <person name="Jiang Z."/>
        </authorList>
    </citation>
    <scope>NUCLEOTIDE SEQUENCE [LARGE SCALE GENOMIC DNA]</scope>
    <source>
        <strain evidence="8 10">DSM 100205</strain>
    </source>
</reference>
<comment type="caution">
    <text evidence="8">The sequence shown here is derived from an EMBL/GenBank/DDBJ whole genome shotgun (WGS) entry which is preliminary data.</text>
</comment>
<keyword evidence="4 5" id="KW-0732">Signal</keyword>
<dbReference type="Proteomes" id="UP000468828">
    <property type="component" value="Unassembled WGS sequence"/>
</dbReference>
<evidence type="ECO:0000256" key="4">
    <source>
        <dbReference type="ARBA" id="ARBA00022729"/>
    </source>
</evidence>
<evidence type="ECO:0000313" key="9">
    <source>
        <dbReference type="Proteomes" id="UP000468828"/>
    </source>
</evidence>
<dbReference type="InterPro" id="IPR000914">
    <property type="entry name" value="SBP_5_dom"/>
</dbReference>
<feature type="signal peptide" evidence="5">
    <location>
        <begin position="1"/>
        <end position="37"/>
    </location>
</feature>
<dbReference type="SUPFAM" id="SSF53850">
    <property type="entry name" value="Periplasmic binding protein-like II"/>
    <property type="match status" value="1"/>
</dbReference>
<accession>A0A6P0HBG5</accession>
<dbReference type="EMBL" id="JAAGWB010000042">
    <property type="protein sequence ID" value="NEN52216.1"/>
    <property type="molecule type" value="Genomic_DNA"/>
</dbReference>
<keyword evidence="3" id="KW-0813">Transport</keyword>
<dbReference type="Gene3D" id="3.10.105.10">
    <property type="entry name" value="Dipeptide-binding Protein, Domain 3"/>
    <property type="match status" value="1"/>
</dbReference>
<dbReference type="AlphaFoldDB" id="A0A6P0HBG5"/>
<sequence length="530" mass="54592">MNRFRTRDTRVLRRPSLLRTGVAVLAAGALTTLSACGGGSGGSGGGSASDTQTLTIAYDADAAPNGYDPLLYGQRQFEFFSTMYDALFVTDGTGAIVPSLATGFTNSADNLTTTLTLKQGVTFTDGSALDSSVVKANLDRRSDTELAAYNTFAPGGSTEIADVAAPDPQTVVLTWAAPQASPDVNLADTYGTIVGPTAVADPSTLATTPDGSGPYTLATSGTTKGSSYSLEKNAEAWNADAFAFDEVVVKVITDDQALANAVVSGQADVATQLDSSTVDLVESRQAIVKSGGTIVGFPVADKTGVTNPAFGKVEVRQALSYGIDRASLVTDLHPGARATAQLFPESAAGFDPAIDERYAYDPAKAKELLATAGYPDGFSFDITVLGQPADDQIAIQKQWQEIGVTMNFVTATSTDAVFAAAQTEPMLFGPFGIGSKPAGFVAGVLVGGFVNLQKATDPAIEGSLGAALGATGDAQETALTQLNAAITDRGWFIPVYEDFIYTGYNAEKVGAPAFAGDNGFLVLSSLTPAS</sequence>
<comment type="subcellular location">
    <subcellularLocation>
        <location evidence="1">Cell envelope</location>
    </subcellularLocation>
</comment>
<feature type="domain" description="Solute-binding protein family 5" evidence="6">
    <location>
        <begin position="96"/>
        <end position="417"/>
    </location>
</feature>
<dbReference type="EMBL" id="JAAGWH010000040">
    <property type="protein sequence ID" value="NEK95328.1"/>
    <property type="molecule type" value="Genomic_DNA"/>
</dbReference>
<evidence type="ECO:0000256" key="1">
    <source>
        <dbReference type="ARBA" id="ARBA00004196"/>
    </source>
</evidence>
<dbReference type="PANTHER" id="PTHR30290">
    <property type="entry name" value="PERIPLASMIC BINDING COMPONENT OF ABC TRANSPORTER"/>
    <property type="match status" value="1"/>
</dbReference>
<name>A0A6P0HBG5_9ACTN</name>
<evidence type="ECO:0000313" key="10">
    <source>
        <dbReference type="Proteomes" id="UP000471152"/>
    </source>
</evidence>
<evidence type="ECO:0000313" key="8">
    <source>
        <dbReference type="EMBL" id="NEN52216.1"/>
    </source>
</evidence>
<organism evidence="8 10">
    <name type="scientific">Modestobacter muralis</name>
    <dbReference type="NCBI Taxonomy" id="1608614"/>
    <lineage>
        <taxon>Bacteria</taxon>
        <taxon>Bacillati</taxon>
        <taxon>Actinomycetota</taxon>
        <taxon>Actinomycetes</taxon>
        <taxon>Geodermatophilales</taxon>
        <taxon>Geodermatophilaceae</taxon>
        <taxon>Modestobacter</taxon>
    </lineage>
</organism>
<dbReference type="InterPro" id="IPR039424">
    <property type="entry name" value="SBP_5"/>
</dbReference>
<dbReference type="GO" id="GO:1904680">
    <property type="term" value="F:peptide transmembrane transporter activity"/>
    <property type="evidence" value="ECO:0007669"/>
    <property type="project" value="TreeGrafter"/>
</dbReference>
<evidence type="ECO:0000256" key="5">
    <source>
        <dbReference type="SAM" id="SignalP"/>
    </source>
</evidence>
<dbReference type="Gene3D" id="3.40.190.10">
    <property type="entry name" value="Periplasmic binding protein-like II"/>
    <property type="match status" value="1"/>
</dbReference>
<evidence type="ECO:0000256" key="3">
    <source>
        <dbReference type="ARBA" id="ARBA00022448"/>
    </source>
</evidence>
<gene>
    <name evidence="8" type="ORF">G3R41_14970</name>
    <name evidence="7" type="ORF">GCU67_14320</name>
</gene>
<keyword evidence="9" id="KW-1185">Reference proteome</keyword>
<evidence type="ECO:0000313" key="7">
    <source>
        <dbReference type="EMBL" id="NEK95328.1"/>
    </source>
</evidence>
<protein>
    <submittedName>
        <fullName evidence="8">ABC transporter substrate-binding protein</fullName>
    </submittedName>
</protein>
<evidence type="ECO:0000259" key="6">
    <source>
        <dbReference type="Pfam" id="PF00496"/>
    </source>
</evidence>
<reference evidence="7 9" key="1">
    <citation type="submission" date="2020-01" db="EMBL/GenBank/DDBJ databases">
        <title>the WGS Modestobacter muralis CPCC 204518.</title>
        <authorList>
            <person name="Jiang Z."/>
        </authorList>
    </citation>
    <scope>NUCLEOTIDE SEQUENCE [LARGE SCALE GENOMIC DNA]</scope>
    <source>
        <strain evidence="7 9">DSM 100205</strain>
    </source>
</reference>
<feature type="chain" id="PRO_5038312560" evidence="5">
    <location>
        <begin position="38"/>
        <end position="530"/>
    </location>
</feature>
<proteinExistence type="inferred from homology"/>
<dbReference type="Proteomes" id="UP000471152">
    <property type="component" value="Unassembled WGS sequence"/>
</dbReference>
<comment type="similarity">
    <text evidence="2">Belongs to the bacterial solute-binding protein 5 family.</text>
</comment>
<dbReference type="GO" id="GO:0030313">
    <property type="term" value="C:cell envelope"/>
    <property type="evidence" value="ECO:0007669"/>
    <property type="project" value="UniProtKB-SubCell"/>
</dbReference>
<dbReference type="GO" id="GO:0015833">
    <property type="term" value="P:peptide transport"/>
    <property type="evidence" value="ECO:0007669"/>
    <property type="project" value="TreeGrafter"/>
</dbReference>
<evidence type="ECO:0000256" key="2">
    <source>
        <dbReference type="ARBA" id="ARBA00005695"/>
    </source>
</evidence>
<dbReference type="PANTHER" id="PTHR30290:SF10">
    <property type="entry name" value="PERIPLASMIC OLIGOPEPTIDE-BINDING PROTEIN-RELATED"/>
    <property type="match status" value="1"/>
</dbReference>